<evidence type="ECO:0000313" key="2">
    <source>
        <dbReference type="Proteomes" id="UP000887574"/>
    </source>
</evidence>
<evidence type="ECO:0000259" key="1">
    <source>
        <dbReference type="PROSITE" id="PS50238"/>
    </source>
</evidence>
<dbReference type="AlphaFoldDB" id="A0A915DJE0"/>
<dbReference type="SUPFAM" id="SSF48350">
    <property type="entry name" value="GTPase activation domain, GAP"/>
    <property type="match status" value="1"/>
</dbReference>
<dbReference type="GO" id="GO:0030496">
    <property type="term" value="C:midbody"/>
    <property type="evidence" value="ECO:0007669"/>
    <property type="project" value="TreeGrafter"/>
</dbReference>
<evidence type="ECO:0000313" key="3">
    <source>
        <dbReference type="WBParaSite" id="jg20071"/>
    </source>
</evidence>
<dbReference type="Pfam" id="PF00620">
    <property type="entry name" value="RhoGAP"/>
    <property type="match status" value="1"/>
</dbReference>
<reference evidence="3" key="1">
    <citation type="submission" date="2022-11" db="UniProtKB">
        <authorList>
            <consortium name="WormBaseParasite"/>
        </authorList>
    </citation>
    <scope>IDENTIFICATION</scope>
</reference>
<accession>A0A915DJE0</accession>
<dbReference type="GO" id="GO:0051233">
    <property type="term" value="C:spindle midzone"/>
    <property type="evidence" value="ECO:0007669"/>
    <property type="project" value="TreeGrafter"/>
</dbReference>
<dbReference type="SMART" id="SM00324">
    <property type="entry name" value="RhoGAP"/>
    <property type="match status" value="1"/>
</dbReference>
<protein>
    <submittedName>
        <fullName evidence="3">Rho-GAP domain-containing protein</fullName>
    </submittedName>
</protein>
<dbReference type="Proteomes" id="UP000887574">
    <property type="component" value="Unplaced"/>
</dbReference>
<dbReference type="GO" id="GO:0032154">
    <property type="term" value="C:cleavage furrow"/>
    <property type="evidence" value="ECO:0007669"/>
    <property type="project" value="TreeGrafter"/>
</dbReference>
<dbReference type="InterPro" id="IPR000198">
    <property type="entry name" value="RhoGAP_dom"/>
</dbReference>
<dbReference type="PROSITE" id="PS50238">
    <property type="entry name" value="RHOGAP"/>
    <property type="match status" value="1"/>
</dbReference>
<dbReference type="GO" id="GO:0007266">
    <property type="term" value="P:Rho protein signal transduction"/>
    <property type="evidence" value="ECO:0007669"/>
    <property type="project" value="TreeGrafter"/>
</dbReference>
<dbReference type="GO" id="GO:0097149">
    <property type="term" value="C:centralspindlin complex"/>
    <property type="evidence" value="ECO:0007669"/>
    <property type="project" value="TreeGrafter"/>
</dbReference>
<dbReference type="GO" id="GO:0000281">
    <property type="term" value="P:mitotic cytokinesis"/>
    <property type="evidence" value="ECO:0007669"/>
    <property type="project" value="TreeGrafter"/>
</dbReference>
<dbReference type="GO" id="GO:0005096">
    <property type="term" value="F:GTPase activator activity"/>
    <property type="evidence" value="ECO:0007669"/>
    <property type="project" value="TreeGrafter"/>
</dbReference>
<dbReference type="InterPro" id="IPR008936">
    <property type="entry name" value="Rho_GTPase_activation_prot"/>
</dbReference>
<sequence>MLSFRGLCVSDCELVIHERCRALAPLPCIPFVHTPQKQKQARPRLADYCPNTRPQIPALLIRCVVQIEKGYLTKEGIYRTPGTMSEVNRLMEAFSSRFVPNLNNYDPDVIAGCIKKFLSELREALIPTSSYKEFVRAAESGNRDQLIDLVNGLPIPNRDTLAYMCAHLQKIASQSSINKMPLENLAACIGPTIVGPNLSVKKGLVQTGDVLEETGEMRRKNTVLLELLKLDNEFWTNVTNYPSNDVISTPHAVNRTPAPAAALSARRNVRPREFDADKSFLGPVTKTPPHHGGGGLLVQPVRTANKMYFNRPY</sequence>
<dbReference type="WBParaSite" id="jg20071">
    <property type="protein sequence ID" value="jg20071"/>
    <property type="gene ID" value="jg20071"/>
</dbReference>
<dbReference type="GO" id="GO:0051256">
    <property type="term" value="P:mitotic spindle midzone assembly"/>
    <property type="evidence" value="ECO:0007669"/>
    <property type="project" value="TreeGrafter"/>
</dbReference>
<feature type="domain" description="Rho-GAP" evidence="1">
    <location>
        <begin position="43"/>
        <end position="235"/>
    </location>
</feature>
<name>A0A915DJE0_9BILA</name>
<dbReference type="PANTHER" id="PTHR46199:SF3">
    <property type="entry name" value="RAC GTPASE-ACTIVATING PROTEIN 1"/>
    <property type="match status" value="1"/>
</dbReference>
<dbReference type="GO" id="GO:0005634">
    <property type="term" value="C:nucleus"/>
    <property type="evidence" value="ECO:0007669"/>
    <property type="project" value="TreeGrafter"/>
</dbReference>
<proteinExistence type="predicted"/>
<keyword evidence="2" id="KW-1185">Reference proteome</keyword>
<dbReference type="Gene3D" id="1.10.555.10">
    <property type="entry name" value="Rho GTPase activation protein"/>
    <property type="match status" value="1"/>
</dbReference>
<organism evidence="2 3">
    <name type="scientific">Ditylenchus dipsaci</name>
    <dbReference type="NCBI Taxonomy" id="166011"/>
    <lineage>
        <taxon>Eukaryota</taxon>
        <taxon>Metazoa</taxon>
        <taxon>Ecdysozoa</taxon>
        <taxon>Nematoda</taxon>
        <taxon>Chromadorea</taxon>
        <taxon>Rhabditida</taxon>
        <taxon>Tylenchina</taxon>
        <taxon>Tylenchomorpha</taxon>
        <taxon>Sphaerularioidea</taxon>
        <taxon>Anguinidae</taxon>
        <taxon>Anguininae</taxon>
        <taxon>Ditylenchus</taxon>
    </lineage>
</organism>
<dbReference type="PANTHER" id="PTHR46199">
    <property type="entry name" value="RAC GTPASE-ACTIVATING PROTEIN 1"/>
    <property type="match status" value="1"/>
</dbReference>